<reference evidence="1" key="1">
    <citation type="submission" date="2019-10" db="EMBL/GenBank/DDBJ databases">
        <authorList>
            <consortium name="DOE Joint Genome Institute"/>
            <person name="Kuo A."/>
            <person name="Miyauchi S."/>
            <person name="Kiss E."/>
            <person name="Drula E."/>
            <person name="Kohler A."/>
            <person name="Sanchez-Garcia M."/>
            <person name="Andreopoulos B."/>
            <person name="Barry K.W."/>
            <person name="Bonito G."/>
            <person name="Buee M."/>
            <person name="Carver A."/>
            <person name="Chen C."/>
            <person name="Cichocki N."/>
            <person name="Clum A."/>
            <person name="Culley D."/>
            <person name="Crous P.W."/>
            <person name="Fauchery L."/>
            <person name="Girlanda M."/>
            <person name="Hayes R."/>
            <person name="Keri Z."/>
            <person name="LaButti K."/>
            <person name="Lipzen A."/>
            <person name="Lombard V."/>
            <person name="Magnuson J."/>
            <person name="Maillard F."/>
            <person name="Morin E."/>
            <person name="Murat C."/>
            <person name="Nolan M."/>
            <person name="Ohm R."/>
            <person name="Pangilinan J."/>
            <person name="Pereira M."/>
            <person name="Perotto S."/>
            <person name="Peter M."/>
            <person name="Riley R."/>
            <person name="Sitrit Y."/>
            <person name="Stielow B."/>
            <person name="Szollosi G."/>
            <person name="Zifcakova L."/>
            <person name="Stursova M."/>
            <person name="Spatafora J.W."/>
            <person name="Tedersoo L."/>
            <person name="Vaario L.-M."/>
            <person name="Yamada A."/>
            <person name="Yan M."/>
            <person name="Wang P."/>
            <person name="Xu J."/>
            <person name="Bruns T."/>
            <person name="Baldrian P."/>
            <person name="Vilgalys R."/>
            <person name="Henrissat B."/>
            <person name="Grigoriev I.V."/>
            <person name="Hibbett D."/>
            <person name="Nagy L.G."/>
            <person name="Martin F.M."/>
        </authorList>
    </citation>
    <scope>NUCLEOTIDE SEQUENCE</scope>
    <source>
        <strain evidence="1">Prilba</strain>
    </source>
</reference>
<sequence length="118" mass="13727">RPSDYKELFNLRHSQARNVIEHIFGVVKQVFSNHGHWPRTQTLLISAICVLHNFICIHDPNDYDGVDISVEREQRAPRRNPEDFGCSITAVERMQAGQKQDEIAQAMWTQYIEYTQGD</sequence>
<reference evidence="1" key="2">
    <citation type="journal article" date="2020" name="Nat. Commun.">
        <title>Large-scale genome sequencing of mycorrhizal fungi provides insights into the early evolution of symbiotic traits.</title>
        <authorList>
            <person name="Miyauchi S."/>
            <person name="Kiss E."/>
            <person name="Kuo A."/>
            <person name="Drula E."/>
            <person name="Kohler A."/>
            <person name="Sanchez-Garcia M."/>
            <person name="Morin E."/>
            <person name="Andreopoulos B."/>
            <person name="Barry K.W."/>
            <person name="Bonito G."/>
            <person name="Buee M."/>
            <person name="Carver A."/>
            <person name="Chen C."/>
            <person name="Cichocki N."/>
            <person name="Clum A."/>
            <person name="Culley D."/>
            <person name="Crous P.W."/>
            <person name="Fauchery L."/>
            <person name="Girlanda M."/>
            <person name="Hayes R.D."/>
            <person name="Keri Z."/>
            <person name="LaButti K."/>
            <person name="Lipzen A."/>
            <person name="Lombard V."/>
            <person name="Magnuson J."/>
            <person name="Maillard F."/>
            <person name="Murat C."/>
            <person name="Nolan M."/>
            <person name="Ohm R.A."/>
            <person name="Pangilinan J."/>
            <person name="Pereira M.F."/>
            <person name="Perotto S."/>
            <person name="Peter M."/>
            <person name="Pfister S."/>
            <person name="Riley R."/>
            <person name="Sitrit Y."/>
            <person name="Stielow J.B."/>
            <person name="Szollosi G."/>
            <person name="Zifcakova L."/>
            <person name="Stursova M."/>
            <person name="Spatafora J.W."/>
            <person name="Tedersoo L."/>
            <person name="Vaario L.M."/>
            <person name="Yamada A."/>
            <person name="Yan M."/>
            <person name="Wang P."/>
            <person name="Xu J."/>
            <person name="Bruns T."/>
            <person name="Baldrian P."/>
            <person name="Vilgalys R."/>
            <person name="Dunand C."/>
            <person name="Henrissat B."/>
            <person name="Grigoriev I.V."/>
            <person name="Hibbett D."/>
            <person name="Nagy L.G."/>
            <person name="Martin F.M."/>
        </authorList>
    </citation>
    <scope>NUCLEOTIDE SEQUENCE</scope>
    <source>
        <strain evidence="1">Prilba</strain>
    </source>
</reference>
<protein>
    <recommendedName>
        <fullName evidence="3">DDE Tnp4 domain-containing protein</fullName>
    </recommendedName>
</protein>
<organism evidence="1 2">
    <name type="scientific">Russula ochroleuca</name>
    <dbReference type="NCBI Taxonomy" id="152965"/>
    <lineage>
        <taxon>Eukaryota</taxon>
        <taxon>Fungi</taxon>
        <taxon>Dikarya</taxon>
        <taxon>Basidiomycota</taxon>
        <taxon>Agaricomycotina</taxon>
        <taxon>Agaricomycetes</taxon>
        <taxon>Russulales</taxon>
        <taxon>Russulaceae</taxon>
        <taxon>Russula</taxon>
    </lineage>
</organism>
<evidence type="ECO:0008006" key="3">
    <source>
        <dbReference type="Google" id="ProtNLM"/>
    </source>
</evidence>
<evidence type="ECO:0000313" key="2">
    <source>
        <dbReference type="Proteomes" id="UP000759537"/>
    </source>
</evidence>
<keyword evidence="2" id="KW-1185">Reference proteome</keyword>
<accession>A0A9P5JTY9</accession>
<proteinExistence type="predicted"/>
<name>A0A9P5JTY9_9AGAM</name>
<gene>
    <name evidence="1" type="ORF">DFH94DRAFT_640340</name>
</gene>
<dbReference type="AlphaFoldDB" id="A0A9P5JTY9"/>
<evidence type="ECO:0000313" key="1">
    <source>
        <dbReference type="EMBL" id="KAF8463815.1"/>
    </source>
</evidence>
<dbReference type="EMBL" id="WHVB01000061">
    <property type="protein sequence ID" value="KAF8463815.1"/>
    <property type="molecule type" value="Genomic_DNA"/>
</dbReference>
<comment type="caution">
    <text evidence="1">The sequence shown here is derived from an EMBL/GenBank/DDBJ whole genome shotgun (WGS) entry which is preliminary data.</text>
</comment>
<dbReference type="Proteomes" id="UP000759537">
    <property type="component" value="Unassembled WGS sequence"/>
</dbReference>
<feature type="non-terminal residue" evidence="1">
    <location>
        <position position="118"/>
    </location>
</feature>
<dbReference type="OrthoDB" id="2684964at2759"/>